<name>A0A5M3Z661_ASPTE</name>
<dbReference type="OrthoDB" id="1668230at2759"/>
<evidence type="ECO:0000256" key="4">
    <source>
        <dbReference type="ARBA" id="ARBA00023014"/>
    </source>
</evidence>
<dbReference type="Gene3D" id="2.102.10.10">
    <property type="entry name" value="Rieske [2Fe-2S] iron-sulphur domain"/>
    <property type="match status" value="1"/>
</dbReference>
<keyword evidence="2" id="KW-0479">Metal-binding</keyword>
<sequence length="405" mass="45511">MFPFMRRARGDAWQRVGRVSAFPDIGPNNDDNYRIAPRCKAFSIPKTDSGAGSQCPVEADIDLPGDLKDQVLVFRYKGKVHAIDHQCPHSSFPLSQGTIFDIEDFGITLSAGVTCPKHGWAFDIFSGQADRGNYKLKIWEVQLRDPPENGGDTEDKEVWEQVIGYGSSALVLLQDGVAVRTPLRCIWSSDYDVDVNIQSLRREQDVYRRLHSLEDDRSKGIVRCLGFSTEATRLAYMSNGDLRTYLAKCRPSRQLQLAWCYEMARILCYVHDRRVLVADISSQNLLLDCHLSIKMCDFSEASLLPLEADMETVDDNGFTTQIDIGLLGAVMYEVVTGTRCKVDLFKDNSPSDGRAHWPDRETLPSTQEIWLGAIIEGCWKGEFRTAHSLLQALDSVDPNCTFPIS</sequence>
<keyword evidence="3" id="KW-0408">Iron</keyword>
<keyword evidence="6" id="KW-0418">Kinase</keyword>
<dbReference type="PROSITE" id="PS50011">
    <property type="entry name" value="PROTEIN_KINASE_DOM"/>
    <property type="match status" value="1"/>
</dbReference>
<dbReference type="InterPro" id="IPR000719">
    <property type="entry name" value="Prot_kinase_dom"/>
</dbReference>
<comment type="caution">
    <text evidence="6">The sequence shown here is derived from an EMBL/GenBank/DDBJ whole genome shotgun (WGS) entry which is preliminary data.</text>
</comment>
<dbReference type="PROSITE" id="PS51296">
    <property type="entry name" value="RIESKE"/>
    <property type="match status" value="1"/>
</dbReference>
<dbReference type="InterPro" id="IPR017941">
    <property type="entry name" value="Rieske_2Fe-2S"/>
</dbReference>
<evidence type="ECO:0000313" key="7">
    <source>
        <dbReference type="Proteomes" id="UP000452235"/>
    </source>
</evidence>
<dbReference type="PANTHER" id="PTHR21496:SF0">
    <property type="entry name" value="RIESKE DOMAIN-CONTAINING PROTEIN"/>
    <property type="match status" value="1"/>
</dbReference>
<dbReference type="EMBL" id="BLJY01000007">
    <property type="protein sequence ID" value="GFF17874.1"/>
    <property type="molecule type" value="Genomic_DNA"/>
</dbReference>
<dbReference type="VEuPathDB" id="FungiDB:ATEG_06039"/>
<evidence type="ECO:0000313" key="6">
    <source>
        <dbReference type="EMBL" id="GFF17874.1"/>
    </source>
</evidence>
<reference evidence="6 7" key="1">
    <citation type="submission" date="2020-01" db="EMBL/GenBank/DDBJ databases">
        <title>Aspergillus terreus IFO 6365 whole genome shotgun sequence.</title>
        <authorList>
            <person name="Kanamasa S."/>
            <person name="Takahashi H."/>
        </authorList>
    </citation>
    <scope>NUCLEOTIDE SEQUENCE [LARGE SCALE GENOMIC DNA]</scope>
    <source>
        <strain evidence="6 7">IFO 6365</strain>
    </source>
</reference>
<dbReference type="PANTHER" id="PTHR21496">
    <property type="entry name" value="FERREDOXIN-RELATED"/>
    <property type="match status" value="1"/>
</dbReference>
<evidence type="ECO:0000256" key="5">
    <source>
        <dbReference type="ARBA" id="ARBA00034078"/>
    </source>
</evidence>
<dbReference type="AlphaFoldDB" id="A0A5M3Z661"/>
<dbReference type="SUPFAM" id="SSF56112">
    <property type="entry name" value="Protein kinase-like (PK-like)"/>
    <property type="match status" value="1"/>
</dbReference>
<evidence type="ECO:0000256" key="1">
    <source>
        <dbReference type="ARBA" id="ARBA00022714"/>
    </source>
</evidence>
<evidence type="ECO:0000256" key="2">
    <source>
        <dbReference type="ARBA" id="ARBA00022723"/>
    </source>
</evidence>
<dbReference type="GO" id="GO:0051537">
    <property type="term" value="F:2 iron, 2 sulfur cluster binding"/>
    <property type="evidence" value="ECO:0007669"/>
    <property type="project" value="UniProtKB-KW"/>
</dbReference>
<accession>A0A5M3Z661</accession>
<keyword evidence="1" id="KW-0001">2Fe-2S</keyword>
<keyword evidence="7" id="KW-1185">Reference proteome</keyword>
<comment type="cofactor">
    <cofactor evidence="5">
        <name>[2Fe-2S] cluster</name>
        <dbReference type="ChEBI" id="CHEBI:190135"/>
    </cofactor>
</comment>
<organism evidence="6 7">
    <name type="scientific">Aspergillus terreus</name>
    <dbReference type="NCBI Taxonomy" id="33178"/>
    <lineage>
        <taxon>Eukaryota</taxon>
        <taxon>Fungi</taxon>
        <taxon>Dikarya</taxon>
        <taxon>Ascomycota</taxon>
        <taxon>Pezizomycotina</taxon>
        <taxon>Eurotiomycetes</taxon>
        <taxon>Eurotiomycetidae</taxon>
        <taxon>Eurotiales</taxon>
        <taxon>Aspergillaceae</taxon>
        <taxon>Aspergillus</taxon>
        <taxon>Aspergillus subgen. Circumdati</taxon>
    </lineage>
</organism>
<dbReference type="Gene3D" id="1.10.510.10">
    <property type="entry name" value="Transferase(Phosphotransferase) domain 1"/>
    <property type="match status" value="1"/>
</dbReference>
<dbReference type="GO" id="GO:0004672">
    <property type="term" value="F:protein kinase activity"/>
    <property type="evidence" value="ECO:0007669"/>
    <property type="project" value="InterPro"/>
</dbReference>
<dbReference type="InterPro" id="IPR036922">
    <property type="entry name" value="Rieske_2Fe-2S_sf"/>
</dbReference>
<keyword evidence="4" id="KW-0411">Iron-sulfur</keyword>
<dbReference type="GO" id="GO:0046872">
    <property type="term" value="F:metal ion binding"/>
    <property type="evidence" value="ECO:0007669"/>
    <property type="project" value="UniProtKB-KW"/>
</dbReference>
<dbReference type="Pfam" id="PF00355">
    <property type="entry name" value="Rieske"/>
    <property type="match status" value="1"/>
</dbReference>
<dbReference type="Pfam" id="PF07714">
    <property type="entry name" value="PK_Tyr_Ser-Thr"/>
    <property type="match status" value="1"/>
</dbReference>
<dbReference type="InterPro" id="IPR001245">
    <property type="entry name" value="Ser-Thr/Tyr_kinase_cat_dom"/>
</dbReference>
<evidence type="ECO:0000256" key="3">
    <source>
        <dbReference type="ARBA" id="ARBA00023004"/>
    </source>
</evidence>
<dbReference type="Proteomes" id="UP000452235">
    <property type="component" value="Unassembled WGS sequence"/>
</dbReference>
<keyword evidence="6" id="KW-0808">Transferase</keyword>
<proteinExistence type="predicted"/>
<dbReference type="SUPFAM" id="SSF50022">
    <property type="entry name" value="ISP domain"/>
    <property type="match status" value="1"/>
</dbReference>
<dbReference type="InterPro" id="IPR011009">
    <property type="entry name" value="Kinase-like_dom_sf"/>
</dbReference>
<dbReference type="CDD" id="cd03467">
    <property type="entry name" value="Rieske"/>
    <property type="match status" value="1"/>
</dbReference>
<protein>
    <submittedName>
        <fullName evidence="6">Kinase-like protein</fullName>
    </submittedName>
</protein>
<gene>
    <name evidence="6" type="ORF">ATEIFO6365_0007042300</name>
</gene>
<dbReference type="GO" id="GO:0005524">
    <property type="term" value="F:ATP binding"/>
    <property type="evidence" value="ECO:0007669"/>
    <property type="project" value="InterPro"/>
</dbReference>